<sequence>MYLISYKYSKHNGITLVMDRHPGTLNDNRHDSSRNSSWSPNSHHGPQPNPSRRTYGNTSSTPPKGGFTSWMGGTGKTPPIIGMAVTQPHTITTPQR</sequence>
<feature type="compositionally biased region" description="Low complexity" evidence="1">
    <location>
        <begin position="34"/>
        <end position="44"/>
    </location>
</feature>
<organism evidence="2 3">
    <name type="scientific">Araneus ventricosus</name>
    <name type="common">Orbweaver spider</name>
    <name type="synonym">Epeira ventricosa</name>
    <dbReference type="NCBI Taxonomy" id="182803"/>
    <lineage>
        <taxon>Eukaryota</taxon>
        <taxon>Metazoa</taxon>
        <taxon>Ecdysozoa</taxon>
        <taxon>Arthropoda</taxon>
        <taxon>Chelicerata</taxon>
        <taxon>Arachnida</taxon>
        <taxon>Araneae</taxon>
        <taxon>Araneomorphae</taxon>
        <taxon>Entelegynae</taxon>
        <taxon>Araneoidea</taxon>
        <taxon>Araneidae</taxon>
        <taxon>Araneus</taxon>
    </lineage>
</organism>
<name>A0A4Y2RZM2_ARAVE</name>
<feature type="compositionally biased region" description="Basic and acidic residues" evidence="1">
    <location>
        <begin position="18"/>
        <end position="33"/>
    </location>
</feature>
<dbReference type="AlphaFoldDB" id="A0A4Y2RZM2"/>
<evidence type="ECO:0000256" key="1">
    <source>
        <dbReference type="SAM" id="MobiDB-lite"/>
    </source>
</evidence>
<feature type="compositionally biased region" description="Polar residues" evidence="1">
    <location>
        <begin position="50"/>
        <end position="62"/>
    </location>
</feature>
<keyword evidence="3" id="KW-1185">Reference proteome</keyword>
<feature type="compositionally biased region" description="Polar residues" evidence="1">
    <location>
        <begin position="87"/>
        <end position="96"/>
    </location>
</feature>
<reference evidence="2 3" key="1">
    <citation type="journal article" date="2019" name="Sci. Rep.">
        <title>Orb-weaving spider Araneus ventricosus genome elucidates the spidroin gene catalogue.</title>
        <authorList>
            <person name="Kono N."/>
            <person name="Nakamura H."/>
            <person name="Ohtoshi R."/>
            <person name="Moran D.A.P."/>
            <person name="Shinohara A."/>
            <person name="Yoshida Y."/>
            <person name="Fujiwara M."/>
            <person name="Mori M."/>
            <person name="Tomita M."/>
            <person name="Arakawa K."/>
        </authorList>
    </citation>
    <scope>NUCLEOTIDE SEQUENCE [LARGE SCALE GENOMIC DNA]</scope>
</reference>
<dbReference type="Proteomes" id="UP000499080">
    <property type="component" value="Unassembled WGS sequence"/>
</dbReference>
<feature type="region of interest" description="Disordered" evidence="1">
    <location>
        <begin position="18"/>
        <end position="96"/>
    </location>
</feature>
<evidence type="ECO:0000313" key="2">
    <source>
        <dbReference type="EMBL" id="GBN81344.1"/>
    </source>
</evidence>
<proteinExistence type="predicted"/>
<evidence type="ECO:0000313" key="3">
    <source>
        <dbReference type="Proteomes" id="UP000499080"/>
    </source>
</evidence>
<comment type="caution">
    <text evidence="2">The sequence shown here is derived from an EMBL/GenBank/DDBJ whole genome shotgun (WGS) entry which is preliminary data.</text>
</comment>
<accession>A0A4Y2RZM2</accession>
<protein>
    <submittedName>
        <fullName evidence="2">Uncharacterized protein</fullName>
    </submittedName>
</protein>
<gene>
    <name evidence="2" type="ORF">AVEN_218525_1</name>
</gene>
<dbReference type="EMBL" id="BGPR01148830">
    <property type="protein sequence ID" value="GBN81344.1"/>
    <property type="molecule type" value="Genomic_DNA"/>
</dbReference>